<feature type="domain" description="DhaL" evidence="3">
    <location>
        <begin position="9"/>
        <end position="210"/>
    </location>
</feature>
<dbReference type="PANTHER" id="PTHR28629:SF4">
    <property type="entry name" value="TRIOKINASE_FMN CYCLASE"/>
    <property type="match status" value="1"/>
</dbReference>
<name>A0A6N8SDC1_9HYPH</name>
<proteinExistence type="predicted"/>
<comment type="caution">
    <text evidence="4">The sequence shown here is derived from an EMBL/GenBank/DDBJ whole genome shotgun (WGS) entry which is preliminary data.</text>
</comment>
<evidence type="ECO:0000256" key="1">
    <source>
        <dbReference type="ARBA" id="ARBA00022679"/>
    </source>
</evidence>
<dbReference type="PROSITE" id="PS51480">
    <property type="entry name" value="DHAL"/>
    <property type="match status" value="1"/>
</dbReference>
<dbReference type="SMART" id="SM01120">
    <property type="entry name" value="Dak2"/>
    <property type="match status" value="1"/>
</dbReference>
<dbReference type="Pfam" id="PF02734">
    <property type="entry name" value="Dak2"/>
    <property type="match status" value="1"/>
</dbReference>
<evidence type="ECO:0000313" key="5">
    <source>
        <dbReference type="Proteomes" id="UP000435802"/>
    </source>
</evidence>
<keyword evidence="5" id="KW-1185">Reference proteome</keyword>
<dbReference type="GO" id="GO:0004371">
    <property type="term" value="F:glycerone kinase activity"/>
    <property type="evidence" value="ECO:0007669"/>
    <property type="project" value="InterPro"/>
</dbReference>
<dbReference type="PANTHER" id="PTHR28629">
    <property type="entry name" value="TRIOKINASE/FMN CYCLASE"/>
    <property type="match status" value="1"/>
</dbReference>
<dbReference type="InterPro" id="IPR004007">
    <property type="entry name" value="DhaL_dom"/>
</dbReference>
<sequence>MSKQTLNAADLIDLFKSWKALFAEQREFLIALDGKVGDSDLGITMSKAFAAAAEALEAEGAEAGIAKLLRTAGATMARTAPSTMGTLTATGFLRASKAVEGKDDLGTAELAAFWRAYRDGVAERGKAKVGDKTLLDVLDPIAVTLEAQAASNAALSDALAATSQAAEQALEATKSMLAQHGKAAAFQQKTVGLQDAGATVGYFLIRRLAEFQASR</sequence>
<dbReference type="EMBL" id="WUMK01000005">
    <property type="protein sequence ID" value="MXN46477.1"/>
    <property type="molecule type" value="Genomic_DNA"/>
</dbReference>
<evidence type="ECO:0000313" key="4">
    <source>
        <dbReference type="EMBL" id="MXN46477.1"/>
    </source>
</evidence>
<dbReference type="GO" id="GO:0019563">
    <property type="term" value="P:glycerol catabolic process"/>
    <property type="evidence" value="ECO:0007669"/>
    <property type="project" value="TreeGrafter"/>
</dbReference>
<dbReference type="Gene3D" id="1.25.40.340">
    <property type="match status" value="1"/>
</dbReference>
<dbReference type="RefSeq" id="WP_160860013.1">
    <property type="nucleotide sequence ID" value="NZ_WUMK01000005.1"/>
</dbReference>
<keyword evidence="1" id="KW-0808">Transferase</keyword>
<dbReference type="SUPFAM" id="SSF101473">
    <property type="entry name" value="DhaL-like"/>
    <property type="match status" value="1"/>
</dbReference>
<accession>A0A6N8SDC1</accession>
<evidence type="ECO:0000256" key="2">
    <source>
        <dbReference type="ARBA" id="ARBA00022777"/>
    </source>
</evidence>
<keyword evidence="2" id="KW-0418">Kinase</keyword>
<dbReference type="Proteomes" id="UP000435802">
    <property type="component" value="Unassembled WGS sequence"/>
</dbReference>
<protein>
    <submittedName>
        <fullName evidence="4">DAK2 domain-containing protein</fullName>
    </submittedName>
</protein>
<reference evidence="4 5" key="1">
    <citation type="submission" date="2019-12" db="EMBL/GenBank/DDBJ databases">
        <title>Shinella kummerowiae sp. nov., a symbiotic bacterium isolated from root nodules of the herbal legume Kummerowia stipulacea.</title>
        <authorList>
            <person name="Gao J."/>
        </authorList>
    </citation>
    <scope>NUCLEOTIDE SEQUENCE [LARGE SCALE GENOMIC DNA]</scope>
    <source>
        <strain evidence="4 5">CCBAU 25048</strain>
    </source>
</reference>
<evidence type="ECO:0000259" key="3">
    <source>
        <dbReference type="PROSITE" id="PS51480"/>
    </source>
</evidence>
<dbReference type="AlphaFoldDB" id="A0A6N8SDC1"/>
<dbReference type="GO" id="GO:0005829">
    <property type="term" value="C:cytosol"/>
    <property type="evidence" value="ECO:0007669"/>
    <property type="project" value="TreeGrafter"/>
</dbReference>
<dbReference type="InterPro" id="IPR036117">
    <property type="entry name" value="DhaL_dom_sf"/>
</dbReference>
<gene>
    <name evidence="4" type="ORF">GR138_14865</name>
</gene>
<dbReference type="OrthoDB" id="9800291at2"/>
<organism evidence="4 5">
    <name type="scientific">Shinella kummerowiae</name>
    <dbReference type="NCBI Taxonomy" id="417745"/>
    <lineage>
        <taxon>Bacteria</taxon>
        <taxon>Pseudomonadati</taxon>
        <taxon>Pseudomonadota</taxon>
        <taxon>Alphaproteobacteria</taxon>
        <taxon>Hyphomicrobiales</taxon>
        <taxon>Rhizobiaceae</taxon>
        <taxon>Shinella</taxon>
    </lineage>
</organism>
<dbReference type="InterPro" id="IPR050861">
    <property type="entry name" value="Dihydroxyacetone_Kinase"/>
</dbReference>